<dbReference type="InterPro" id="IPR000086">
    <property type="entry name" value="NUDIX_hydrolase_dom"/>
</dbReference>
<feature type="domain" description="Nudix hydrolase" evidence="3">
    <location>
        <begin position="17"/>
        <end position="147"/>
    </location>
</feature>
<proteinExistence type="predicted"/>
<dbReference type="PRINTS" id="PR00502">
    <property type="entry name" value="NUDIXFAMILY"/>
</dbReference>
<keyword evidence="5" id="KW-1185">Reference proteome</keyword>
<dbReference type="AlphaFoldDB" id="A0A4R0KRF0"/>
<dbReference type="EMBL" id="SJKB01000003">
    <property type="protein sequence ID" value="TCC62960.1"/>
    <property type="molecule type" value="Genomic_DNA"/>
</dbReference>
<dbReference type="OrthoDB" id="9804442at2"/>
<protein>
    <submittedName>
        <fullName evidence="4">NUDIX domain-containing protein</fullName>
    </submittedName>
</protein>
<sequence length="155" mass="17024">MTRTEYYGDPDAPAPNSLVPACNLLVVNDAGQLLLQKRRDTGQWALPGGAQDFGETPSECAVRECWEETGITAEVTDLLGIYSDPSHIVKYSDGETRQEFEITLIGRPITGEPTISAEASEVAWFPFEDLGTLDIHPSMLRQINAYQAGIRSHVD</sequence>
<dbReference type="Gene3D" id="3.90.79.10">
    <property type="entry name" value="Nucleoside Triphosphate Pyrophosphohydrolase"/>
    <property type="match status" value="1"/>
</dbReference>
<comment type="caution">
    <text evidence="4">The sequence shown here is derived from an EMBL/GenBank/DDBJ whole genome shotgun (WGS) entry which is preliminary data.</text>
</comment>
<accession>A0A4R0KRF0</accession>
<keyword evidence="2" id="KW-0378">Hydrolase</keyword>
<comment type="cofactor">
    <cofactor evidence="1">
        <name>Mg(2+)</name>
        <dbReference type="ChEBI" id="CHEBI:18420"/>
    </cofactor>
</comment>
<organism evidence="4 5">
    <name type="scientific">Kribbella pittospori</name>
    <dbReference type="NCBI Taxonomy" id="722689"/>
    <lineage>
        <taxon>Bacteria</taxon>
        <taxon>Bacillati</taxon>
        <taxon>Actinomycetota</taxon>
        <taxon>Actinomycetes</taxon>
        <taxon>Propionibacteriales</taxon>
        <taxon>Kribbellaceae</taxon>
        <taxon>Kribbella</taxon>
    </lineage>
</organism>
<gene>
    <name evidence="4" type="ORF">E0H73_10740</name>
</gene>
<dbReference type="SUPFAM" id="SSF55811">
    <property type="entry name" value="Nudix"/>
    <property type="match status" value="1"/>
</dbReference>
<dbReference type="PANTHER" id="PTHR43046:SF16">
    <property type="entry name" value="ADP-RIBOSE PYROPHOSPHATASE YJHB-RELATED"/>
    <property type="match status" value="1"/>
</dbReference>
<evidence type="ECO:0000256" key="1">
    <source>
        <dbReference type="ARBA" id="ARBA00001946"/>
    </source>
</evidence>
<reference evidence="4 5" key="1">
    <citation type="submission" date="2019-02" db="EMBL/GenBank/DDBJ databases">
        <title>Kribbella capetownensis sp. nov. and Kribbella speibonae sp. nov., isolated from soil.</title>
        <authorList>
            <person name="Curtis S.M."/>
            <person name="Norton I."/>
            <person name="Everest G.J."/>
            <person name="Meyers P.R."/>
        </authorList>
    </citation>
    <scope>NUCLEOTIDE SEQUENCE [LARGE SCALE GENOMIC DNA]</scope>
    <source>
        <strain evidence="4 5">NRRL B-24813</strain>
    </source>
</reference>
<dbReference type="PROSITE" id="PS51462">
    <property type="entry name" value="NUDIX"/>
    <property type="match status" value="1"/>
</dbReference>
<dbReference type="GO" id="GO:0016787">
    <property type="term" value="F:hydrolase activity"/>
    <property type="evidence" value="ECO:0007669"/>
    <property type="project" value="UniProtKB-KW"/>
</dbReference>
<evidence type="ECO:0000313" key="5">
    <source>
        <dbReference type="Proteomes" id="UP000291144"/>
    </source>
</evidence>
<dbReference type="InterPro" id="IPR020476">
    <property type="entry name" value="Nudix_hydrolase"/>
</dbReference>
<dbReference type="Pfam" id="PF00293">
    <property type="entry name" value="NUDIX"/>
    <property type="match status" value="1"/>
</dbReference>
<evidence type="ECO:0000256" key="2">
    <source>
        <dbReference type="ARBA" id="ARBA00022801"/>
    </source>
</evidence>
<name>A0A4R0KRF0_9ACTN</name>
<dbReference type="PANTHER" id="PTHR43046">
    <property type="entry name" value="GDP-MANNOSE MANNOSYL HYDROLASE"/>
    <property type="match status" value="1"/>
</dbReference>
<evidence type="ECO:0000313" key="4">
    <source>
        <dbReference type="EMBL" id="TCC62960.1"/>
    </source>
</evidence>
<dbReference type="Proteomes" id="UP000291144">
    <property type="component" value="Unassembled WGS sequence"/>
</dbReference>
<evidence type="ECO:0000259" key="3">
    <source>
        <dbReference type="PROSITE" id="PS51462"/>
    </source>
</evidence>
<dbReference type="InterPro" id="IPR015797">
    <property type="entry name" value="NUDIX_hydrolase-like_dom_sf"/>
</dbReference>
<dbReference type="RefSeq" id="WP_131353502.1">
    <property type="nucleotide sequence ID" value="NZ_SJKB01000003.1"/>
</dbReference>